<dbReference type="CDD" id="cd00009">
    <property type="entry name" value="AAA"/>
    <property type="match status" value="1"/>
</dbReference>
<evidence type="ECO:0000256" key="3">
    <source>
        <dbReference type="ARBA" id="ARBA00022741"/>
    </source>
</evidence>
<keyword evidence="12" id="KW-1185">Reference proteome</keyword>
<gene>
    <name evidence="8" type="primary">dnaX</name>
    <name evidence="11" type="ORF">ACFQ4C_11455</name>
</gene>
<dbReference type="NCBIfam" id="TIGR02397">
    <property type="entry name" value="dnaX_nterm"/>
    <property type="match status" value="1"/>
</dbReference>
<evidence type="ECO:0000256" key="4">
    <source>
        <dbReference type="ARBA" id="ARBA00022833"/>
    </source>
</evidence>
<dbReference type="RefSeq" id="WP_265992216.1">
    <property type="nucleotide sequence ID" value="NZ_CP110973.1"/>
</dbReference>
<feature type="compositionally biased region" description="Polar residues" evidence="9">
    <location>
        <begin position="428"/>
        <end position="438"/>
    </location>
</feature>
<dbReference type="Gene3D" id="1.10.8.60">
    <property type="match status" value="1"/>
</dbReference>
<evidence type="ECO:0000256" key="1">
    <source>
        <dbReference type="ARBA" id="ARBA00006360"/>
    </source>
</evidence>
<dbReference type="SUPFAM" id="SSF48019">
    <property type="entry name" value="post-AAA+ oligomerization domain-like"/>
    <property type="match status" value="1"/>
</dbReference>
<evidence type="ECO:0000259" key="10">
    <source>
        <dbReference type="SMART" id="SM00382"/>
    </source>
</evidence>
<dbReference type="GO" id="GO:0003887">
    <property type="term" value="F:DNA-directed DNA polymerase activity"/>
    <property type="evidence" value="ECO:0007669"/>
    <property type="project" value="UniProtKB-EC"/>
</dbReference>
<proteinExistence type="inferred from homology"/>
<dbReference type="SMART" id="SM00382">
    <property type="entry name" value="AAA"/>
    <property type="match status" value="1"/>
</dbReference>
<dbReference type="Pfam" id="PF13177">
    <property type="entry name" value="DNA_pol3_delta2"/>
    <property type="match status" value="1"/>
</dbReference>
<organism evidence="11 12">
    <name type="scientific">Larkinella insperata</name>
    <dbReference type="NCBI Taxonomy" id="332158"/>
    <lineage>
        <taxon>Bacteria</taxon>
        <taxon>Pseudomonadati</taxon>
        <taxon>Bacteroidota</taxon>
        <taxon>Cytophagia</taxon>
        <taxon>Cytophagales</taxon>
        <taxon>Spirosomataceae</taxon>
        <taxon>Larkinella</taxon>
    </lineage>
</organism>
<evidence type="ECO:0000256" key="8">
    <source>
        <dbReference type="RuleBase" id="RU364063"/>
    </source>
</evidence>
<comment type="subunit">
    <text evidence="8">DNA polymerase III contains a core (composed of alpha, epsilon and theta chains) that associates with a tau subunit. This core dimerizes to form the POLIII' complex. PolIII' associates with the gamma complex (composed of gamma, delta, delta', psi and chi chains) and with the beta chain to form the complete DNA polymerase III complex.</text>
</comment>
<dbReference type="Pfam" id="PF22608">
    <property type="entry name" value="DNAX_ATPase_lid"/>
    <property type="match status" value="1"/>
</dbReference>
<dbReference type="CDD" id="cd18137">
    <property type="entry name" value="HLD_clamp_pol_III_gamma_tau"/>
    <property type="match status" value="1"/>
</dbReference>
<dbReference type="InterPro" id="IPR012763">
    <property type="entry name" value="DNA_pol_III_sug/sutau_N"/>
</dbReference>
<keyword evidence="8" id="KW-0235">DNA replication</keyword>
<keyword evidence="8 11" id="KW-0808">Transferase</keyword>
<comment type="caution">
    <text evidence="11">The sequence shown here is derived from an EMBL/GenBank/DDBJ whole genome shotgun (WGS) entry which is preliminary data.</text>
</comment>
<keyword evidence="5 8" id="KW-0067">ATP-binding</keyword>
<evidence type="ECO:0000313" key="11">
    <source>
        <dbReference type="EMBL" id="MFD1141730.1"/>
    </source>
</evidence>
<dbReference type="Gene3D" id="3.40.50.300">
    <property type="entry name" value="P-loop containing nucleotide triphosphate hydrolases"/>
    <property type="match status" value="1"/>
</dbReference>
<comment type="function">
    <text evidence="8">DNA polymerase III is a complex, multichain enzyme responsible for most of the replicative synthesis in bacteria. This DNA polymerase also exhibits 3' to 5' exonuclease activity.</text>
</comment>
<dbReference type="EC" id="2.7.7.7" evidence="8"/>
<sequence length="617" mass="68849">MDNFVVSARKYRPATFDTVVGQAHITTTLKNAILTNHLAQAFLFCGPRGVGKTTCARILAKTINCQNLGKIQSADAVEPCDQCESCVSFNQNASFNIHELDAASNNSVEDIRNLIDQVRYPPQSGKYKIYIIDEVHMLSQAAFNAFLKTLEEPPSYAIFILATTEKHKILPTILSRCQLFDFNRIQPRDISNHLANIAQKESIQAEYEALELIAQKADGGLRDALSMFDLNVTFSEDRILRYKEVLENLHILDYDYYFRLTDLLLAANLPQSLLLFDEILRKGFDGHQFIVGLSEHFRNLLVCKDATTVELLQVTETIQQKYLQQAAEAPMSFLLSALSVGAQCDMNYKAAKNQRLHVEVCLMKLANLPNVLDVSALPASPDQSNQSNPQPAERVEKKKDSSPDHQPVSTNGTNGAAAPIPSHPGEPTNGNHLKTNGNGAVKTVAERPPVVAEIPKPVSSRLRTTTNLVSMERPALVVDTGAATAVVEAPELPKVDKPFIFEQLKGAWNTFTRLRDQQGGSQTEQVMLNREFVLDGTTIHIALDNSLQVDLLNDLRQDLLTYLRRELQNSQIQLVHSVAVQETRRMIYTPQDKFNYLAEKNPALLELKRTLGLDVDY</sequence>
<feature type="domain" description="AAA+ ATPase" evidence="10">
    <location>
        <begin position="38"/>
        <end position="186"/>
    </location>
</feature>
<evidence type="ECO:0000256" key="5">
    <source>
        <dbReference type="ARBA" id="ARBA00022840"/>
    </source>
</evidence>
<keyword evidence="2" id="KW-0479">Metal-binding</keyword>
<feature type="region of interest" description="Disordered" evidence="9">
    <location>
        <begin position="376"/>
        <end position="447"/>
    </location>
</feature>
<keyword evidence="6 8" id="KW-0239">DNA-directed DNA polymerase</keyword>
<dbReference type="Gene3D" id="1.20.272.10">
    <property type="match status" value="1"/>
</dbReference>
<evidence type="ECO:0000256" key="2">
    <source>
        <dbReference type="ARBA" id="ARBA00022723"/>
    </source>
</evidence>
<dbReference type="InterPro" id="IPR027417">
    <property type="entry name" value="P-loop_NTPase"/>
</dbReference>
<dbReference type="InterPro" id="IPR008921">
    <property type="entry name" value="DNA_pol3_clamp-load_cplx_C"/>
</dbReference>
<dbReference type="SUPFAM" id="SSF52540">
    <property type="entry name" value="P-loop containing nucleoside triphosphate hydrolases"/>
    <property type="match status" value="1"/>
</dbReference>
<name>A0ABW3QEA2_9BACT</name>
<protein>
    <recommendedName>
        <fullName evidence="8">DNA polymerase III subunit gamma/tau</fullName>
        <ecNumber evidence="8">2.7.7.7</ecNumber>
    </recommendedName>
</protein>
<dbReference type="NCBIfam" id="NF004046">
    <property type="entry name" value="PRK05563.1"/>
    <property type="match status" value="1"/>
</dbReference>
<keyword evidence="3 8" id="KW-0547">Nucleotide-binding</keyword>
<dbReference type="NCBIfam" id="NF011531">
    <property type="entry name" value="PRK14971.1"/>
    <property type="match status" value="1"/>
</dbReference>
<reference evidence="12" key="1">
    <citation type="journal article" date="2019" name="Int. J. Syst. Evol. Microbiol.">
        <title>The Global Catalogue of Microorganisms (GCM) 10K type strain sequencing project: providing services to taxonomists for standard genome sequencing and annotation.</title>
        <authorList>
            <consortium name="The Broad Institute Genomics Platform"/>
            <consortium name="The Broad Institute Genome Sequencing Center for Infectious Disease"/>
            <person name="Wu L."/>
            <person name="Ma J."/>
        </authorList>
    </citation>
    <scope>NUCLEOTIDE SEQUENCE [LARGE SCALE GENOMIC DNA]</scope>
    <source>
        <strain evidence="12">CCUG 55608</strain>
    </source>
</reference>
<feature type="compositionally biased region" description="Basic and acidic residues" evidence="9">
    <location>
        <begin position="393"/>
        <end position="403"/>
    </location>
</feature>
<evidence type="ECO:0000313" key="12">
    <source>
        <dbReference type="Proteomes" id="UP001597116"/>
    </source>
</evidence>
<accession>A0ABW3QEA2</accession>
<evidence type="ECO:0000256" key="6">
    <source>
        <dbReference type="ARBA" id="ARBA00022932"/>
    </source>
</evidence>
<feature type="compositionally biased region" description="Polar residues" evidence="9">
    <location>
        <begin position="381"/>
        <end position="390"/>
    </location>
</feature>
<dbReference type="InterPro" id="IPR045085">
    <property type="entry name" value="HLD_clamp_pol_III_gamma_tau"/>
</dbReference>
<comment type="similarity">
    <text evidence="1 8">Belongs to the DnaX/STICHEL family.</text>
</comment>
<dbReference type="InterPro" id="IPR003593">
    <property type="entry name" value="AAA+_ATPase"/>
</dbReference>
<dbReference type="Proteomes" id="UP001597116">
    <property type="component" value="Unassembled WGS sequence"/>
</dbReference>
<dbReference type="InterPro" id="IPR050238">
    <property type="entry name" value="DNA_Rep/Repair_Clamp_Loader"/>
</dbReference>
<dbReference type="PANTHER" id="PTHR11669">
    <property type="entry name" value="REPLICATION FACTOR C / DNA POLYMERASE III GAMMA-TAU SUBUNIT"/>
    <property type="match status" value="1"/>
</dbReference>
<keyword evidence="8 11" id="KW-0548">Nucleotidyltransferase</keyword>
<evidence type="ECO:0000256" key="7">
    <source>
        <dbReference type="ARBA" id="ARBA00049244"/>
    </source>
</evidence>
<dbReference type="EMBL" id="JBHTLP010000008">
    <property type="protein sequence ID" value="MFD1141730.1"/>
    <property type="molecule type" value="Genomic_DNA"/>
</dbReference>
<evidence type="ECO:0000256" key="9">
    <source>
        <dbReference type="SAM" id="MobiDB-lite"/>
    </source>
</evidence>
<keyword evidence="4" id="KW-0862">Zinc</keyword>
<dbReference type="PANTHER" id="PTHR11669:SF0">
    <property type="entry name" value="PROTEIN STICHEL-LIKE 2"/>
    <property type="match status" value="1"/>
</dbReference>
<comment type="catalytic activity">
    <reaction evidence="7 8">
        <text>DNA(n) + a 2'-deoxyribonucleoside 5'-triphosphate = DNA(n+1) + diphosphate</text>
        <dbReference type="Rhea" id="RHEA:22508"/>
        <dbReference type="Rhea" id="RHEA-COMP:17339"/>
        <dbReference type="Rhea" id="RHEA-COMP:17340"/>
        <dbReference type="ChEBI" id="CHEBI:33019"/>
        <dbReference type="ChEBI" id="CHEBI:61560"/>
        <dbReference type="ChEBI" id="CHEBI:173112"/>
        <dbReference type="EC" id="2.7.7.7"/>
    </reaction>
</comment>